<dbReference type="RefSeq" id="WP_145228791.1">
    <property type="nucleotide sequence ID" value="NZ_VIVQ01000002.1"/>
</dbReference>
<dbReference type="AlphaFoldDB" id="A0A561E393"/>
<evidence type="ECO:0000256" key="1">
    <source>
        <dbReference type="ARBA" id="ARBA00022598"/>
    </source>
</evidence>
<evidence type="ECO:0000313" key="4">
    <source>
        <dbReference type="EMBL" id="TWE10061.1"/>
    </source>
</evidence>
<dbReference type="InterPro" id="IPR000873">
    <property type="entry name" value="AMP-dep_synth/lig_dom"/>
</dbReference>
<keyword evidence="5" id="KW-1185">Reference proteome</keyword>
<comment type="caution">
    <text evidence="4">The sequence shown here is derived from an EMBL/GenBank/DDBJ whole genome shotgun (WGS) entry which is preliminary data.</text>
</comment>
<evidence type="ECO:0000313" key="5">
    <source>
        <dbReference type="Proteomes" id="UP000318297"/>
    </source>
</evidence>
<dbReference type="InterPro" id="IPR020845">
    <property type="entry name" value="AMP-binding_CS"/>
</dbReference>
<gene>
    <name evidence="4" type="ORF">BKA23_2409</name>
</gene>
<sequence length="552" mass="59352">MQLSASAHVDTFTRDNLPDPQLWPRLQFTLPQLQYPDRLNAAAVLLDDTVERLGRDRSALLMPDGTRWTYGDLQDRSRQIANVLVDRFGVVPGSRVVLRSPNNPWLVACWLGVLRAGGVVVTTMPMLRATELAPVLDRTRPALVVADHRFAAEVSGLVDERCALVTVGGDGEDDLVQLCAAAQAHFTDIETAADDVALLGPTSGTTGVPKVTMHFHRDIISIAETFGRELVHLHPDDLVSCTAPLAFTFGLGALVVFPLRAGAAALLTETATPSELAHYVSQFEVTALFTAPTAYRAILAADEAHLLASVRVAVSAGEHISEQTWRAMREQTGLQIIDGIGATEMLHVFISAAGDDIRPGATGRPVPGFEAAVLDADGNPVPDGEPGLLGVVGPTGCRYLDDDRQRSYVLAGWNITGDTFVRDADGYFHFQARSDDMIVSSGYNIGAPEVESAIVGHPDVLEAAVVAKPDLARGTIVCAFVVLREGVAADAAKAAELQDYVKSVIAPYKYPREIRFVEGLPRNPSGKVQHFLLRKRIRAEIEAAAAADRTQP</sequence>
<dbReference type="SUPFAM" id="SSF56801">
    <property type="entry name" value="Acetyl-CoA synthetase-like"/>
    <property type="match status" value="1"/>
</dbReference>
<feature type="domain" description="AMP-dependent synthetase/ligase" evidence="2">
    <location>
        <begin position="49"/>
        <end position="394"/>
    </location>
</feature>
<dbReference type="Proteomes" id="UP000318297">
    <property type="component" value="Unassembled WGS sequence"/>
</dbReference>
<reference evidence="4 5" key="1">
    <citation type="submission" date="2019-06" db="EMBL/GenBank/DDBJ databases">
        <title>Sequencing the genomes of 1000 actinobacteria strains.</title>
        <authorList>
            <person name="Klenk H.-P."/>
        </authorList>
    </citation>
    <scope>NUCLEOTIDE SEQUENCE [LARGE SCALE GENOMIC DNA]</scope>
    <source>
        <strain evidence="4 5">DSM 19560</strain>
    </source>
</reference>
<dbReference type="PANTHER" id="PTHR43352:SF1">
    <property type="entry name" value="ANTHRANILATE--COA LIGASE"/>
    <property type="match status" value="1"/>
</dbReference>
<protein>
    <submittedName>
        <fullName evidence="4">2-aminobenzoate-CoA ligase</fullName>
    </submittedName>
</protein>
<name>A0A561E393_9MICO</name>
<dbReference type="GO" id="GO:0016878">
    <property type="term" value="F:acid-thiol ligase activity"/>
    <property type="evidence" value="ECO:0007669"/>
    <property type="project" value="TreeGrafter"/>
</dbReference>
<dbReference type="Pfam" id="PF13193">
    <property type="entry name" value="AMP-binding_C"/>
    <property type="match status" value="1"/>
</dbReference>
<dbReference type="EMBL" id="VIVQ01000002">
    <property type="protein sequence ID" value="TWE10061.1"/>
    <property type="molecule type" value="Genomic_DNA"/>
</dbReference>
<accession>A0A561E393</accession>
<dbReference type="InterPro" id="IPR025110">
    <property type="entry name" value="AMP-bd_C"/>
</dbReference>
<organism evidence="4 5">
    <name type="scientific">Rudaeicoccus suwonensis</name>
    <dbReference type="NCBI Taxonomy" id="657409"/>
    <lineage>
        <taxon>Bacteria</taxon>
        <taxon>Bacillati</taxon>
        <taxon>Actinomycetota</taxon>
        <taxon>Actinomycetes</taxon>
        <taxon>Micrococcales</taxon>
        <taxon>Dermacoccaceae</taxon>
        <taxon>Rudaeicoccus</taxon>
    </lineage>
</organism>
<dbReference type="PANTHER" id="PTHR43352">
    <property type="entry name" value="ACETYL-COA SYNTHETASE"/>
    <property type="match status" value="1"/>
</dbReference>
<dbReference type="Pfam" id="PF00501">
    <property type="entry name" value="AMP-binding"/>
    <property type="match status" value="1"/>
</dbReference>
<keyword evidence="1 4" id="KW-0436">Ligase</keyword>
<dbReference type="OrthoDB" id="9803968at2"/>
<feature type="domain" description="AMP-binding enzyme C-terminal" evidence="3">
    <location>
        <begin position="449"/>
        <end position="527"/>
    </location>
</feature>
<dbReference type="PROSITE" id="PS00455">
    <property type="entry name" value="AMP_BINDING"/>
    <property type="match status" value="1"/>
</dbReference>
<dbReference type="Gene3D" id="3.40.50.12780">
    <property type="entry name" value="N-terminal domain of ligase-like"/>
    <property type="match status" value="1"/>
</dbReference>
<evidence type="ECO:0000259" key="3">
    <source>
        <dbReference type="Pfam" id="PF13193"/>
    </source>
</evidence>
<dbReference type="InterPro" id="IPR042099">
    <property type="entry name" value="ANL_N_sf"/>
</dbReference>
<dbReference type="Gene3D" id="3.30.300.30">
    <property type="match status" value="1"/>
</dbReference>
<dbReference type="InterPro" id="IPR045851">
    <property type="entry name" value="AMP-bd_C_sf"/>
</dbReference>
<proteinExistence type="predicted"/>
<dbReference type="GO" id="GO:0044550">
    <property type="term" value="P:secondary metabolite biosynthetic process"/>
    <property type="evidence" value="ECO:0007669"/>
    <property type="project" value="TreeGrafter"/>
</dbReference>
<evidence type="ECO:0000259" key="2">
    <source>
        <dbReference type="Pfam" id="PF00501"/>
    </source>
</evidence>